<evidence type="ECO:0000313" key="3">
    <source>
        <dbReference type="Proteomes" id="UP000216101"/>
    </source>
</evidence>
<proteinExistence type="predicted"/>
<dbReference type="Proteomes" id="UP000216101">
    <property type="component" value="Unassembled WGS sequence"/>
</dbReference>
<reference evidence="3" key="1">
    <citation type="submission" date="2017-05" db="EMBL/GenBank/DDBJ databases">
        <authorList>
            <person name="Barney B.M."/>
        </authorList>
    </citation>
    <scope>NUCLEOTIDE SEQUENCE [LARGE SCALE GENOMIC DNA]</scope>
    <source>
        <strain evidence="3">PSBB022</strain>
    </source>
</reference>
<name>A0A266Q540_9GAMM</name>
<evidence type="ECO:0008006" key="4">
    <source>
        <dbReference type="Google" id="ProtNLM"/>
    </source>
</evidence>
<dbReference type="AlphaFoldDB" id="A0A266Q540"/>
<protein>
    <recommendedName>
        <fullName evidence="4">DUF3108 domain-containing protein</fullName>
    </recommendedName>
</protein>
<feature type="signal peptide" evidence="1">
    <location>
        <begin position="1"/>
        <end position="21"/>
    </location>
</feature>
<organism evidence="2 3">
    <name type="scientific">Cellvibrio mixtus</name>
    <dbReference type="NCBI Taxonomy" id="39650"/>
    <lineage>
        <taxon>Bacteria</taxon>
        <taxon>Pseudomonadati</taxon>
        <taxon>Pseudomonadota</taxon>
        <taxon>Gammaproteobacteria</taxon>
        <taxon>Cellvibrionales</taxon>
        <taxon>Cellvibrionaceae</taxon>
        <taxon>Cellvibrio</taxon>
    </lineage>
</organism>
<keyword evidence="1" id="KW-0732">Signal</keyword>
<dbReference type="Pfam" id="PF11306">
    <property type="entry name" value="DUF3108"/>
    <property type="match status" value="1"/>
</dbReference>
<dbReference type="RefSeq" id="WP_094985764.1">
    <property type="nucleotide sequence ID" value="NZ_NHNI01000002.1"/>
</dbReference>
<dbReference type="InterPro" id="IPR021457">
    <property type="entry name" value="DUF3108"/>
</dbReference>
<accession>A0A266Q540</accession>
<dbReference type="EMBL" id="NHNI01000002">
    <property type="protein sequence ID" value="OZY84746.1"/>
    <property type="molecule type" value="Genomic_DNA"/>
</dbReference>
<sequence>MFSLRALLLSAGALLSISTWAAEAPKTFDNEYRAKLYGFNITVTNRLTKADDGNYHLLFKADSMIGSITEQSHMQWNKAQQTISPLKYTYARRGLGKDRNAELTFDWNGKTVTNNVQKTSWEMDIAQKVQDKLSYQLQMQQDLLNGHKDFEYQIADGGHLKKYKFTTVGEEMLDTPLGKVKTVKIKRSREDNDRVTYAWLAKDWNYLLVRLQQEEKGDTYTIYIHKAVVDGKSITQF</sequence>
<keyword evidence="3" id="KW-1185">Reference proteome</keyword>
<comment type="caution">
    <text evidence="2">The sequence shown here is derived from an EMBL/GenBank/DDBJ whole genome shotgun (WGS) entry which is preliminary data.</text>
</comment>
<feature type="chain" id="PRO_5012356812" description="DUF3108 domain-containing protein" evidence="1">
    <location>
        <begin position="22"/>
        <end position="237"/>
    </location>
</feature>
<gene>
    <name evidence="2" type="ORF">CBP51_16390</name>
</gene>
<evidence type="ECO:0000256" key="1">
    <source>
        <dbReference type="SAM" id="SignalP"/>
    </source>
</evidence>
<evidence type="ECO:0000313" key="2">
    <source>
        <dbReference type="EMBL" id="OZY84746.1"/>
    </source>
</evidence>